<reference evidence="1 2" key="1">
    <citation type="submission" date="2021-06" db="EMBL/GenBank/DDBJ databases">
        <authorList>
            <person name="Kallberg Y."/>
            <person name="Tangrot J."/>
            <person name="Rosling A."/>
        </authorList>
    </citation>
    <scope>NUCLEOTIDE SEQUENCE [LARGE SCALE GENOMIC DNA]</scope>
    <source>
        <strain evidence="1 2">120-4 pot B 10/14</strain>
    </source>
</reference>
<feature type="non-terminal residue" evidence="1">
    <location>
        <position position="1"/>
    </location>
</feature>
<dbReference type="Proteomes" id="UP000789901">
    <property type="component" value="Unassembled WGS sequence"/>
</dbReference>
<proteinExistence type="predicted"/>
<evidence type="ECO:0000313" key="1">
    <source>
        <dbReference type="EMBL" id="CAG8834343.1"/>
    </source>
</evidence>
<name>A0ABN7WK86_GIGMA</name>
<dbReference type="EMBL" id="CAJVQB010049149">
    <property type="protein sequence ID" value="CAG8834343.1"/>
    <property type="molecule type" value="Genomic_DNA"/>
</dbReference>
<accession>A0ABN7WK86</accession>
<sequence length="40" mass="4468">RKLISSPPFPKSIQTIADKANAILQQIEQLTDYPVSNITQ</sequence>
<evidence type="ECO:0000313" key="2">
    <source>
        <dbReference type="Proteomes" id="UP000789901"/>
    </source>
</evidence>
<protein>
    <submittedName>
        <fullName evidence="1">25416_t:CDS:1</fullName>
    </submittedName>
</protein>
<organism evidence="1 2">
    <name type="scientific">Gigaspora margarita</name>
    <dbReference type="NCBI Taxonomy" id="4874"/>
    <lineage>
        <taxon>Eukaryota</taxon>
        <taxon>Fungi</taxon>
        <taxon>Fungi incertae sedis</taxon>
        <taxon>Mucoromycota</taxon>
        <taxon>Glomeromycotina</taxon>
        <taxon>Glomeromycetes</taxon>
        <taxon>Diversisporales</taxon>
        <taxon>Gigasporaceae</taxon>
        <taxon>Gigaspora</taxon>
    </lineage>
</organism>
<gene>
    <name evidence="1" type="ORF">GMARGA_LOCUS32005</name>
</gene>
<keyword evidence="2" id="KW-1185">Reference proteome</keyword>
<comment type="caution">
    <text evidence="1">The sequence shown here is derived from an EMBL/GenBank/DDBJ whole genome shotgun (WGS) entry which is preliminary data.</text>
</comment>